<evidence type="ECO:0000256" key="1">
    <source>
        <dbReference type="ARBA" id="ARBA00004417"/>
    </source>
</evidence>
<dbReference type="AlphaFoldDB" id="A0A1W6CUD1"/>
<dbReference type="InterPro" id="IPR027417">
    <property type="entry name" value="P-loop_NTPase"/>
</dbReference>
<dbReference type="PANTHER" id="PTHR43297:SF2">
    <property type="entry name" value="DIPEPTIDE TRANSPORT ATP-BINDING PROTEIN DPPD"/>
    <property type="match status" value="1"/>
</dbReference>
<keyword evidence="5" id="KW-0547">Nucleotide-binding</keyword>
<evidence type="ECO:0000256" key="6">
    <source>
        <dbReference type="ARBA" id="ARBA00022840"/>
    </source>
</evidence>
<gene>
    <name evidence="9" type="primary">oppD</name>
    <name evidence="9" type="ORF">B0A89_01055</name>
</gene>
<dbReference type="Pfam" id="PF08352">
    <property type="entry name" value="oligo_HPY"/>
    <property type="match status" value="1"/>
</dbReference>
<evidence type="ECO:0000256" key="2">
    <source>
        <dbReference type="ARBA" id="ARBA00005417"/>
    </source>
</evidence>
<dbReference type="GO" id="GO:0005886">
    <property type="term" value="C:plasma membrane"/>
    <property type="evidence" value="ECO:0007669"/>
    <property type="project" value="UniProtKB-SubCell"/>
</dbReference>
<evidence type="ECO:0000313" key="10">
    <source>
        <dbReference type="Proteomes" id="UP000193017"/>
    </source>
</evidence>
<sequence>MTGPLIRLEGLSVDFDGAPALSGIDLEVMPGEILGLVGESGSGKSVTWLAVLRLLPAHARIGGRALMEGRDLLALPLPAIERLRGGRIGLISQDPTSALNPVLTIRRQIAEALVLHRGLSGRAIEAESLRLLDLVGIPAPRARLASYPHELSGGQNQRVMIAMALAGQPDLLVADEPTTALDVTIQAQILDLLVDLRRELGMAIVLISHDLGVIAQTCDRVAVMYAGRLVETAPAEPLFDGPRHPYTRGLLAALPTLEGRGRLVSIPGRVPDPRHLPPGCSFAPRCAWRLAACDDAPPPLRRQGANHHAACIRAAEFGPAAARIPAAASLPEREPA</sequence>
<keyword evidence="6 9" id="KW-0067">ATP-binding</keyword>
<proteinExistence type="inferred from homology"/>
<dbReference type="Pfam" id="PF00005">
    <property type="entry name" value="ABC_tran"/>
    <property type="match status" value="1"/>
</dbReference>
<evidence type="ECO:0000259" key="8">
    <source>
        <dbReference type="PROSITE" id="PS50893"/>
    </source>
</evidence>
<dbReference type="NCBIfam" id="TIGR01727">
    <property type="entry name" value="oligo_HPY"/>
    <property type="match status" value="1"/>
</dbReference>
<reference evidence="9 10" key="1">
    <citation type="submission" date="2017-03" db="EMBL/GenBank/DDBJ databases">
        <title>Genome sequence of Paracoccus contaminans isolated from a water microcosm.</title>
        <authorList>
            <person name="Aurass P."/>
            <person name="Karste S."/>
            <person name="Trost E."/>
            <person name="Glaeser S.P."/>
            <person name="Kaempfer P."/>
            <person name="Flieger A."/>
        </authorList>
    </citation>
    <scope>NUCLEOTIDE SEQUENCE [LARGE SCALE GENOMIC DNA]</scope>
    <source>
        <strain evidence="10">RKI 16-01929T\LMG 29738T\CCM 8701T\CIP 111112T</strain>
    </source>
</reference>
<dbReference type="InterPro" id="IPR003593">
    <property type="entry name" value="AAA+_ATPase"/>
</dbReference>
<dbReference type="GO" id="GO:0005524">
    <property type="term" value="F:ATP binding"/>
    <property type="evidence" value="ECO:0007669"/>
    <property type="project" value="UniProtKB-KW"/>
</dbReference>
<evidence type="ECO:0000256" key="4">
    <source>
        <dbReference type="ARBA" id="ARBA00022475"/>
    </source>
</evidence>
<evidence type="ECO:0000256" key="5">
    <source>
        <dbReference type="ARBA" id="ARBA00022741"/>
    </source>
</evidence>
<dbReference type="SMART" id="SM00382">
    <property type="entry name" value="AAA"/>
    <property type="match status" value="1"/>
</dbReference>
<dbReference type="PANTHER" id="PTHR43297">
    <property type="entry name" value="OLIGOPEPTIDE TRANSPORT ATP-BINDING PROTEIN APPD"/>
    <property type="match status" value="1"/>
</dbReference>
<dbReference type="SUPFAM" id="SSF52540">
    <property type="entry name" value="P-loop containing nucleoside triphosphate hydrolases"/>
    <property type="match status" value="1"/>
</dbReference>
<evidence type="ECO:0000256" key="7">
    <source>
        <dbReference type="ARBA" id="ARBA00023136"/>
    </source>
</evidence>
<dbReference type="PROSITE" id="PS50893">
    <property type="entry name" value="ABC_TRANSPORTER_2"/>
    <property type="match status" value="1"/>
</dbReference>
<comment type="similarity">
    <text evidence="2">Belongs to the ABC transporter superfamily.</text>
</comment>
<comment type="subcellular location">
    <subcellularLocation>
        <location evidence="1">Cell inner membrane</location>
        <topology evidence="1">Peripheral membrane protein</topology>
    </subcellularLocation>
</comment>
<dbReference type="GO" id="GO:0016887">
    <property type="term" value="F:ATP hydrolysis activity"/>
    <property type="evidence" value="ECO:0007669"/>
    <property type="project" value="InterPro"/>
</dbReference>
<protein>
    <submittedName>
        <fullName evidence="9">ABC transporter ATP-binding protein</fullName>
    </submittedName>
</protein>
<dbReference type="EMBL" id="CP020612">
    <property type="protein sequence ID" value="ARJ68445.1"/>
    <property type="molecule type" value="Genomic_DNA"/>
</dbReference>
<dbReference type="InterPro" id="IPR003439">
    <property type="entry name" value="ABC_transporter-like_ATP-bd"/>
</dbReference>
<dbReference type="CDD" id="cd03257">
    <property type="entry name" value="ABC_NikE_OppD_transporters"/>
    <property type="match status" value="1"/>
</dbReference>
<dbReference type="InterPro" id="IPR050388">
    <property type="entry name" value="ABC_Ni/Peptide_Import"/>
</dbReference>
<name>A0A1W6CUD1_9RHOB</name>
<keyword evidence="3" id="KW-0813">Transport</keyword>
<dbReference type="RefSeq" id="WP_085376554.1">
    <property type="nucleotide sequence ID" value="NZ_CP020612.1"/>
</dbReference>
<dbReference type="Proteomes" id="UP000193017">
    <property type="component" value="Chromosome"/>
</dbReference>
<accession>A0A1W6CUD1</accession>
<keyword evidence="10" id="KW-1185">Reference proteome</keyword>
<dbReference type="OrthoDB" id="9802264at2"/>
<dbReference type="InterPro" id="IPR013563">
    <property type="entry name" value="Oligopep_ABC_C"/>
</dbReference>
<dbReference type="Gene3D" id="3.40.50.300">
    <property type="entry name" value="P-loop containing nucleotide triphosphate hydrolases"/>
    <property type="match status" value="1"/>
</dbReference>
<evidence type="ECO:0000313" key="9">
    <source>
        <dbReference type="EMBL" id="ARJ68445.1"/>
    </source>
</evidence>
<dbReference type="GO" id="GO:0015833">
    <property type="term" value="P:peptide transport"/>
    <property type="evidence" value="ECO:0007669"/>
    <property type="project" value="InterPro"/>
</dbReference>
<keyword evidence="4" id="KW-1003">Cell membrane</keyword>
<dbReference type="KEGG" id="pcon:B0A89_01055"/>
<dbReference type="FunFam" id="3.40.50.300:FF:000016">
    <property type="entry name" value="Oligopeptide ABC transporter ATP-binding component"/>
    <property type="match status" value="1"/>
</dbReference>
<dbReference type="STRING" id="1945662.B0A89_01055"/>
<keyword evidence="7" id="KW-0472">Membrane</keyword>
<dbReference type="GO" id="GO:0055085">
    <property type="term" value="P:transmembrane transport"/>
    <property type="evidence" value="ECO:0007669"/>
    <property type="project" value="UniProtKB-ARBA"/>
</dbReference>
<organism evidence="9 10">
    <name type="scientific">Paracoccus contaminans</name>
    <dbReference type="NCBI Taxonomy" id="1945662"/>
    <lineage>
        <taxon>Bacteria</taxon>
        <taxon>Pseudomonadati</taxon>
        <taxon>Pseudomonadota</taxon>
        <taxon>Alphaproteobacteria</taxon>
        <taxon>Rhodobacterales</taxon>
        <taxon>Paracoccaceae</taxon>
        <taxon>Paracoccus</taxon>
    </lineage>
</organism>
<evidence type="ECO:0000256" key="3">
    <source>
        <dbReference type="ARBA" id="ARBA00022448"/>
    </source>
</evidence>
<feature type="domain" description="ABC transporter" evidence="8">
    <location>
        <begin position="6"/>
        <end position="251"/>
    </location>
</feature>